<dbReference type="Pfam" id="PF00201">
    <property type="entry name" value="UDPGT"/>
    <property type="match status" value="1"/>
</dbReference>
<protein>
    <submittedName>
        <fullName evidence="5">Uncharacterized protein</fullName>
    </submittedName>
</protein>
<keyword evidence="4" id="KW-0732">Signal</keyword>
<keyword evidence="3" id="KW-0808">Transferase</keyword>
<gene>
    <name evidence="5" type="ORF">HHI36_002726</name>
</gene>
<dbReference type="InterPro" id="IPR002213">
    <property type="entry name" value="UDP_glucos_trans"/>
</dbReference>
<feature type="chain" id="PRO_5044811885" evidence="4">
    <location>
        <begin position="20"/>
        <end position="275"/>
    </location>
</feature>
<evidence type="ECO:0000313" key="6">
    <source>
        <dbReference type="Proteomes" id="UP001516400"/>
    </source>
</evidence>
<dbReference type="AlphaFoldDB" id="A0ABD2PC33"/>
<name>A0ABD2PC33_9CUCU</name>
<dbReference type="EMBL" id="JABFTP020000185">
    <property type="protein sequence ID" value="KAL3288278.1"/>
    <property type="molecule type" value="Genomic_DNA"/>
</dbReference>
<comment type="similarity">
    <text evidence="1">Belongs to the UDP-glycosyltransferase family.</text>
</comment>
<dbReference type="SUPFAM" id="SSF53756">
    <property type="entry name" value="UDP-Glycosyltransferase/glycogen phosphorylase"/>
    <property type="match status" value="1"/>
</dbReference>
<organism evidence="5 6">
    <name type="scientific">Cryptolaemus montrouzieri</name>
    <dbReference type="NCBI Taxonomy" id="559131"/>
    <lineage>
        <taxon>Eukaryota</taxon>
        <taxon>Metazoa</taxon>
        <taxon>Ecdysozoa</taxon>
        <taxon>Arthropoda</taxon>
        <taxon>Hexapoda</taxon>
        <taxon>Insecta</taxon>
        <taxon>Pterygota</taxon>
        <taxon>Neoptera</taxon>
        <taxon>Endopterygota</taxon>
        <taxon>Coleoptera</taxon>
        <taxon>Polyphaga</taxon>
        <taxon>Cucujiformia</taxon>
        <taxon>Coccinelloidea</taxon>
        <taxon>Coccinellidae</taxon>
        <taxon>Scymninae</taxon>
        <taxon>Scymnini</taxon>
        <taxon>Cryptolaemus</taxon>
    </lineage>
</organism>
<dbReference type="InterPro" id="IPR050271">
    <property type="entry name" value="UDP-glycosyltransferase"/>
</dbReference>
<evidence type="ECO:0000256" key="2">
    <source>
        <dbReference type="ARBA" id="ARBA00022676"/>
    </source>
</evidence>
<dbReference type="Proteomes" id="UP001516400">
    <property type="component" value="Unassembled WGS sequence"/>
</dbReference>
<keyword evidence="2" id="KW-0328">Glycosyltransferase</keyword>
<evidence type="ECO:0000256" key="3">
    <source>
        <dbReference type="ARBA" id="ARBA00022679"/>
    </source>
</evidence>
<dbReference type="PANTHER" id="PTHR48043">
    <property type="entry name" value="EG:EG0003.4 PROTEIN-RELATED"/>
    <property type="match status" value="1"/>
</dbReference>
<keyword evidence="6" id="KW-1185">Reference proteome</keyword>
<dbReference type="PANTHER" id="PTHR48043:SF159">
    <property type="entry name" value="EG:EG0003.4 PROTEIN-RELATED"/>
    <property type="match status" value="1"/>
</dbReference>
<dbReference type="GO" id="GO:0016757">
    <property type="term" value="F:glycosyltransferase activity"/>
    <property type="evidence" value="ECO:0007669"/>
    <property type="project" value="UniProtKB-KW"/>
</dbReference>
<feature type="signal peptide" evidence="4">
    <location>
        <begin position="1"/>
        <end position="19"/>
    </location>
</feature>
<dbReference type="Gene3D" id="3.40.50.2000">
    <property type="entry name" value="Glycogen Phosphorylase B"/>
    <property type="match status" value="1"/>
</dbReference>
<evidence type="ECO:0000256" key="1">
    <source>
        <dbReference type="ARBA" id="ARBA00009995"/>
    </source>
</evidence>
<evidence type="ECO:0000313" key="5">
    <source>
        <dbReference type="EMBL" id="KAL3288278.1"/>
    </source>
</evidence>
<comment type="caution">
    <text evidence="5">The sequence shown here is derived from an EMBL/GenBank/DDBJ whole genome shotgun (WGS) entry which is preliminary data.</text>
</comment>
<reference evidence="5 6" key="1">
    <citation type="journal article" date="2021" name="BMC Biol.">
        <title>Horizontally acquired antibacterial genes associated with adaptive radiation of ladybird beetles.</title>
        <authorList>
            <person name="Li H.S."/>
            <person name="Tang X.F."/>
            <person name="Huang Y.H."/>
            <person name="Xu Z.Y."/>
            <person name="Chen M.L."/>
            <person name="Du X.Y."/>
            <person name="Qiu B.Y."/>
            <person name="Chen P.T."/>
            <person name="Zhang W."/>
            <person name="Slipinski A."/>
            <person name="Escalona H.E."/>
            <person name="Waterhouse R.M."/>
            <person name="Zwick A."/>
            <person name="Pang H."/>
        </authorList>
    </citation>
    <scope>NUCLEOTIDE SEQUENCE [LARGE SCALE GENOMIC DNA]</scope>
    <source>
        <strain evidence="5">SYSU2018</strain>
    </source>
</reference>
<sequence length="275" mass="31892">MRNLLILTIISLLHSEVKGARILAWFFVPSISHQVVFQPIWKELSIRGHEVTVVTPDPLKDPTLKNLTEIDMKVSYQVWKEIDISNYRRERMTVLEIEERFYNMGERVIDIMNKTEEIQEILSKPENSFDLILIESMSPILYGLHYKFKAPLIAVCSFGNQQYLTHLLGNSMHPALYSDPLTGLYVKMTFLEKIENIYLTVGSYLLNKLIIYPNADRIARSYFGKNMPYIEDVIKNTSLLFSNSNPIFPDHRPLAPNIMEFSKVHLVVMNTLPKV</sequence>
<accession>A0ABD2PC33</accession>
<proteinExistence type="inferred from homology"/>
<evidence type="ECO:0000256" key="4">
    <source>
        <dbReference type="SAM" id="SignalP"/>
    </source>
</evidence>